<organism evidence="1 2">
    <name type="scientific">Dryococelus australis</name>
    <dbReference type="NCBI Taxonomy" id="614101"/>
    <lineage>
        <taxon>Eukaryota</taxon>
        <taxon>Metazoa</taxon>
        <taxon>Ecdysozoa</taxon>
        <taxon>Arthropoda</taxon>
        <taxon>Hexapoda</taxon>
        <taxon>Insecta</taxon>
        <taxon>Pterygota</taxon>
        <taxon>Neoptera</taxon>
        <taxon>Polyneoptera</taxon>
        <taxon>Phasmatodea</taxon>
        <taxon>Verophasmatodea</taxon>
        <taxon>Anareolatae</taxon>
        <taxon>Phasmatidae</taxon>
        <taxon>Eurycanthinae</taxon>
        <taxon>Dryococelus</taxon>
    </lineage>
</organism>
<dbReference type="EMBL" id="JARBHB010000002">
    <property type="protein sequence ID" value="KAJ8893135.1"/>
    <property type="molecule type" value="Genomic_DNA"/>
</dbReference>
<dbReference type="Proteomes" id="UP001159363">
    <property type="component" value="Chromosome 2"/>
</dbReference>
<keyword evidence="2" id="KW-1185">Reference proteome</keyword>
<accession>A0ABQ9I906</accession>
<reference evidence="1 2" key="1">
    <citation type="submission" date="2023-02" db="EMBL/GenBank/DDBJ databases">
        <title>LHISI_Scaffold_Assembly.</title>
        <authorList>
            <person name="Stuart O.P."/>
            <person name="Cleave R."/>
            <person name="Magrath M.J.L."/>
            <person name="Mikheyev A.S."/>
        </authorList>
    </citation>
    <scope>NUCLEOTIDE SEQUENCE [LARGE SCALE GENOMIC DNA]</scope>
    <source>
        <strain evidence="1">Daus_M_001</strain>
        <tissue evidence="1">Leg muscle</tissue>
    </source>
</reference>
<protein>
    <submittedName>
        <fullName evidence="1">Uncharacterized protein</fullName>
    </submittedName>
</protein>
<gene>
    <name evidence="1" type="ORF">PR048_005718</name>
</gene>
<comment type="caution">
    <text evidence="1">The sequence shown here is derived from an EMBL/GenBank/DDBJ whole genome shotgun (WGS) entry which is preliminary data.</text>
</comment>
<evidence type="ECO:0000313" key="1">
    <source>
        <dbReference type="EMBL" id="KAJ8893135.1"/>
    </source>
</evidence>
<proteinExistence type="predicted"/>
<name>A0ABQ9I906_9NEOP</name>
<sequence length="414" mass="46403">MWGGGEVAISYDTHPSLVVTEGTRKARRYTQKILRPCALHFLVAYSLTTPYSSIIMPGLTQHGKVSRHLSHRERLRPHWTATSASDNFGGFERSVSPAVAGSSLGEQSTSVCLHVRPYRRLYPCYGSSNTILNESCELVSCTVCRGSYFFMALCTFGEIFGETRSLPSYPSYPLSHSPPSLQFSSINRGVCLPLPLLLLQLQLVVDMGQISCGQQLRSSATEMRILGREQWRTIMKEEARRSLKKIPPAKCNVRHVSHVLKSGCDYSSGNRTWFAVLGEGEKPKSNGKANNKGNEEGNELVRKLFVTLKRRKKMRVLWASACLPPRRTGLNPRPGHSRIFACGNRTWTIPLVGRFSQGSPISLALSFRRCSILISTTRVTSQDVAVKSQRNIFTHSLRRKYETFRNKPILRGQP</sequence>
<evidence type="ECO:0000313" key="2">
    <source>
        <dbReference type="Proteomes" id="UP001159363"/>
    </source>
</evidence>